<proteinExistence type="predicted"/>
<organism evidence="1 2">
    <name type="scientific">Streptomyces noboritoensis</name>
    <dbReference type="NCBI Taxonomy" id="67337"/>
    <lineage>
        <taxon>Bacteria</taxon>
        <taxon>Bacillati</taxon>
        <taxon>Actinomycetota</taxon>
        <taxon>Actinomycetes</taxon>
        <taxon>Kitasatosporales</taxon>
        <taxon>Streptomycetaceae</taxon>
        <taxon>Streptomyces</taxon>
    </lineage>
</organism>
<evidence type="ECO:0000313" key="2">
    <source>
        <dbReference type="Proteomes" id="UP001589887"/>
    </source>
</evidence>
<dbReference type="EMBL" id="JBHMQV010000001">
    <property type="protein sequence ID" value="MFC0842278.1"/>
    <property type="molecule type" value="Genomic_DNA"/>
</dbReference>
<comment type="caution">
    <text evidence="1">The sequence shown here is derived from an EMBL/GenBank/DDBJ whole genome shotgun (WGS) entry which is preliminary data.</text>
</comment>
<protein>
    <submittedName>
        <fullName evidence="1">Uncharacterized protein</fullName>
    </submittedName>
</protein>
<reference evidence="1 2" key="1">
    <citation type="submission" date="2024-09" db="EMBL/GenBank/DDBJ databases">
        <authorList>
            <person name="Sun Q."/>
            <person name="Mori K."/>
        </authorList>
    </citation>
    <scope>NUCLEOTIDE SEQUENCE [LARGE SCALE GENOMIC DNA]</scope>
    <source>
        <strain evidence="1 2">JCM 4557</strain>
    </source>
</reference>
<name>A0ABV6T916_9ACTN</name>
<gene>
    <name evidence="1" type="ORF">ACFH04_00785</name>
</gene>
<accession>A0ABV6T916</accession>
<keyword evidence="2" id="KW-1185">Reference proteome</keyword>
<sequence>MTKTDETGPLDDQEFATFRDLLRRYLAHELGQWDLLRTDTPYGTAYLHMSRALPPGTTKEMYRPI</sequence>
<evidence type="ECO:0000313" key="1">
    <source>
        <dbReference type="EMBL" id="MFC0842278.1"/>
    </source>
</evidence>
<dbReference type="RefSeq" id="WP_394316152.1">
    <property type="nucleotide sequence ID" value="NZ_JBHMQV010000001.1"/>
</dbReference>
<dbReference type="Proteomes" id="UP001589887">
    <property type="component" value="Unassembled WGS sequence"/>
</dbReference>